<protein>
    <recommendedName>
        <fullName evidence="8">3-phosphoshikimate 1-carboxyvinyltransferase</fullName>
        <ecNumber evidence="8">2.5.1.19</ecNumber>
    </recommendedName>
    <alternativeName>
        <fullName evidence="8">5-enolpyruvylshikimate-3-phosphate synthase</fullName>
        <shortName evidence="8">EPSP synthase</shortName>
        <shortName evidence="8">EPSPS</shortName>
    </alternativeName>
</protein>
<feature type="binding site" evidence="8">
    <location>
        <position position="344"/>
    </location>
    <ligand>
        <name>phosphoenolpyruvate</name>
        <dbReference type="ChEBI" id="CHEBI:58702"/>
    </ligand>
</feature>
<feature type="active site" description="Proton acceptor" evidence="8">
    <location>
        <position position="313"/>
    </location>
</feature>
<name>A0A1F2WT87_9ACTN</name>
<feature type="binding site" evidence="8">
    <location>
        <position position="166"/>
    </location>
    <ligand>
        <name>3-phosphoshikimate</name>
        <dbReference type="ChEBI" id="CHEBI:145989"/>
    </ligand>
</feature>
<dbReference type="EC" id="2.5.1.19" evidence="8"/>
<dbReference type="InterPro" id="IPR001986">
    <property type="entry name" value="Enolpyruvate_Tfrase_dom"/>
</dbReference>
<dbReference type="Gene3D" id="3.65.10.10">
    <property type="entry name" value="Enolpyruvate transferase domain"/>
    <property type="match status" value="2"/>
</dbReference>
<dbReference type="EMBL" id="MELK01000006">
    <property type="protein sequence ID" value="OFW60122.1"/>
    <property type="molecule type" value="Genomic_DNA"/>
</dbReference>
<evidence type="ECO:0000256" key="7">
    <source>
        <dbReference type="ARBA" id="ARBA00044633"/>
    </source>
</evidence>
<comment type="similarity">
    <text evidence="2 8">Belongs to the EPSP synthase family.</text>
</comment>
<dbReference type="Pfam" id="PF00275">
    <property type="entry name" value="EPSP_synthase"/>
    <property type="match status" value="1"/>
</dbReference>
<dbReference type="PANTHER" id="PTHR21090">
    <property type="entry name" value="AROM/DEHYDROQUINATE SYNTHASE"/>
    <property type="match status" value="1"/>
</dbReference>
<gene>
    <name evidence="8" type="primary">aroA</name>
    <name evidence="10" type="ORF">A2Y75_02220</name>
</gene>
<feature type="binding site" evidence="8">
    <location>
        <position position="21"/>
    </location>
    <ligand>
        <name>3-phosphoshikimate</name>
        <dbReference type="ChEBI" id="CHEBI:145989"/>
    </ligand>
</feature>
<dbReference type="AlphaFoldDB" id="A0A1F2WT87"/>
<evidence type="ECO:0000256" key="2">
    <source>
        <dbReference type="ARBA" id="ARBA00009948"/>
    </source>
</evidence>
<accession>A0A1F2WT87</accession>
<dbReference type="PROSITE" id="PS00885">
    <property type="entry name" value="EPSP_SYNTHASE_2"/>
    <property type="match status" value="1"/>
</dbReference>
<dbReference type="InterPro" id="IPR006264">
    <property type="entry name" value="EPSP_synthase"/>
</dbReference>
<comment type="catalytic activity">
    <reaction evidence="7">
        <text>3-phosphoshikimate + phosphoenolpyruvate = 5-O-(1-carboxyvinyl)-3-phosphoshikimate + phosphate</text>
        <dbReference type="Rhea" id="RHEA:21256"/>
        <dbReference type="ChEBI" id="CHEBI:43474"/>
        <dbReference type="ChEBI" id="CHEBI:57701"/>
        <dbReference type="ChEBI" id="CHEBI:58702"/>
        <dbReference type="ChEBI" id="CHEBI:145989"/>
        <dbReference type="EC" id="2.5.1.19"/>
    </reaction>
    <physiologicalReaction direction="left-to-right" evidence="7">
        <dbReference type="Rhea" id="RHEA:21257"/>
    </physiologicalReaction>
</comment>
<evidence type="ECO:0000256" key="3">
    <source>
        <dbReference type="ARBA" id="ARBA00022490"/>
    </source>
</evidence>
<feature type="domain" description="Enolpyruvate transferase" evidence="9">
    <location>
        <begin position="7"/>
        <end position="421"/>
    </location>
</feature>
<dbReference type="PANTHER" id="PTHR21090:SF5">
    <property type="entry name" value="PENTAFUNCTIONAL AROM POLYPEPTIDE"/>
    <property type="match status" value="1"/>
</dbReference>
<dbReference type="GO" id="GO:0008652">
    <property type="term" value="P:amino acid biosynthetic process"/>
    <property type="evidence" value="ECO:0007669"/>
    <property type="project" value="UniProtKB-KW"/>
</dbReference>
<keyword evidence="5 8" id="KW-0808">Transferase</keyword>
<dbReference type="InterPro" id="IPR013792">
    <property type="entry name" value="RNA3'P_cycl/enolpyr_Trfase_a/b"/>
</dbReference>
<evidence type="ECO:0000313" key="11">
    <source>
        <dbReference type="Proteomes" id="UP000177876"/>
    </source>
</evidence>
<comment type="caution">
    <text evidence="8">Lacks conserved residue(s) required for the propagation of feature annotation.</text>
</comment>
<feature type="binding site" evidence="8">
    <location>
        <position position="21"/>
    </location>
    <ligand>
        <name>phosphoenolpyruvate</name>
        <dbReference type="ChEBI" id="CHEBI:58702"/>
    </ligand>
</feature>
<dbReference type="UniPathway" id="UPA00053">
    <property type="reaction ID" value="UER00089"/>
</dbReference>
<dbReference type="SUPFAM" id="SSF55205">
    <property type="entry name" value="EPT/RTPC-like"/>
    <property type="match status" value="1"/>
</dbReference>
<evidence type="ECO:0000313" key="10">
    <source>
        <dbReference type="EMBL" id="OFW60122.1"/>
    </source>
</evidence>
<dbReference type="Proteomes" id="UP000177876">
    <property type="component" value="Unassembled WGS sequence"/>
</dbReference>
<feature type="binding site" evidence="8">
    <location>
        <position position="340"/>
    </location>
    <ligand>
        <name>3-phosphoshikimate</name>
        <dbReference type="ChEBI" id="CHEBI:145989"/>
    </ligand>
</feature>
<evidence type="ECO:0000256" key="1">
    <source>
        <dbReference type="ARBA" id="ARBA00004811"/>
    </source>
</evidence>
<dbReference type="InterPro" id="IPR023193">
    <property type="entry name" value="EPSP_synthase_CS"/>
</dbReference>
<dbReference type="PROSITE" id="PS00104">
    <property type="entry name" value="EPSP_SYNTHASE_1"/>
    <property type="match status" value="1"/>
</dbReference>
<evidence type="ECO:0000256" key="4">
    <source>
        <dbReference type="ARBA" id="ARBA00022605"/>
    </source>
</evidence>
<comment type="subcellular location">
    <subcellularLocation>
        <location evidence="8">Cytoplasm</location>
    </subcellularLocation>
</comment>
<dbReference type="HAMAP" id="MF_00210">
    <property type="entry name" value="EPSP_synth"/>
    <property type="match status" value="1"/>
</dbReference>
<feature type="binding site" evidence="8">
    <location>
        <position position="386"/>
    </location>
    <ligand>
        <name>phosphoenolpyruvate</name>
        <dbReference type="ChEBI" id="CHEBI:58702"/>
    </ligand>
</feature>
<dbReference type="CDD" id="cd01556">
    <property type="entry name" value="EPSP_synthase"/>
    <property type="match status" value="1"/>
</dbReference>
<dbReference type="NCBIfam" id="TIGR01356">
    <property type="entry name" value="aroA"/>
    <property type="match status" value="1"/>
</dbReference>
<feature type="binding site" evidence="8">
    <location>
        <position position="168"/>
    </location>
    <ligand>
        <name>3-phosphoshikimate</name>
        <dbReference type="ChEBI" id="CHEBI:145989"/>
    </ligand>
</feature>
<feature type="binding site" evidence="8">
    <location>
        <position position="22"/>
    </location>
    <ligand>
        <name>3-phosphoshikimate</name>
        <dbReference type="ChEBI" id="CHEBI:145989"/>
    </ligand>
</feature>
<comment type="subunit">
    <text evidence="8">Monomer.</text>
</comment>
<comment type="pathway">
    <text evidence="1 8">Metabolic intermediate biosynthesis; chorismate biosynthesis; chorismate from D-erythrose 4-phosphate and phosphoenolpyruvate: step 6/7.</text>
</comment>
<dbReference type="PIRSF" id="PIRSF000505">
    <property type="entry name" value="EPSPS"/>
    <property type="match status" value="1"/>
</dbReference>
<dbReference type="GO" id="GO:0009423">
    <property type="term" value="P:chorismate biosynthetic process"/>
    <property type="evidence" value="ECO:0007669"/>
    <property type="project" value="UniProtKB-UniRule"/>
</dbReference>
<dbReference type="GO" id="GO:0003866">
    <property type="term" value="F:3-phosphoshikimate 1-carboxyvinyltransferase activity"/>
    <property type="evidence" value="ECO:0007669"/>
    <property type="project" value="UniProtKB-UniRule"/>
</dbReference>
<dbReference type="GO" id="GO:0009073">
    <property type="term" value="P:aromatic amino acid family biosynthetic process"/>
    <property type="evidence" value="ECO:0007669"/>
    <property type="project" value="UniProtKB-KW"/>
</dbReference>
<evidence type="ECO:0000256" key="6">
    <source>
        <dbReference type="ARBA" id="ARBA00023141"/>
    </source>
</evidence>
<organism evidence="10 11">
    <name type="scientific">Candidatus Solincola sediminis</name>
    <dbReference type="NCBI Taxonomy" id="1797199"/>
    <lineage>
        <taxon>Bacteria</taxon>
        <taxon>Bacillati</taxon>
        <taxon>Actinomycetota</taxon>
        <taxon>Candidatus Geothermincolia</taxon>
        <taxon>Candidatus Geothermincolales</taxon>
        <taxon>Candidatus Geothermincolaceae</taxon>
        <taxon>Candidatus Solincola</taxon>
    </lineage>
</organism>
<keyword evidence="3 8" id="KW-0963">Cytoplasm</keyword>
<feature type="binding site" evidence="8">
    <location>
        <position position="26"/>
    </location>
    <ligand>
        <name>3-phosphoshikimate</name>
        <dbReference type="ChEBI" id="CHEBI:145989"/>
    </ligand>
</feature>
<keyword evidence="6 8" id="KW-0057">Aromatic amino acid biosynthesis</keyword>
<comment type="function">
    <text evidence="8">Catalyzes the transfer of the enolpyruvyl moiety of phosphoenolpyruvate (PEP) to the 5-hydroxyl of shikimate-3-phosphate (S3P) to produce enolpyruvyl shikimate-3-phosphate and inorganic phosphate.</text>
</comment>
<evidence type="ECO:0000256" key="8">
    <source>
        <dbReference type="HAMAP-Rule" id="MF_00210"/>
    </source>
</evidence>
<evidence type="ECO:0000256" key="5">
    <source>
        <dbReference type="ARBA" id="ARBA00022679"/>
    </source>
</evidence>
<keyword evidence="4 8" id="KW-0028">Amino-acid biosynthesis</keyword>
<dbReference type="STRING" id="1797197.A2Y75_02220"/>
<comment type="caution">
    <text evidence="10">The sequence shown here is derived from an EMBL/GenBank/DDBJ whole genome shotgun (WGS) entry which is preliminary data.</text>
</comment>
<dbReference type="GO" id="GO:0005737">
    <property type="term" value="C:cytoplasm"/>
    <property type="evidence" value="ECO:0007669"/>
    <property type="project" value="UniProtKB-SubCell"/>
</dbReference>
<sequence>MDMTFHGVSSLRGQVEVPPDKSISHRAAILGALAEGETVARPFLRSGDCLSTLNCLRELGINWKLEDDALTIEGHGPEAFRQPHDVLDAGNSATTMRFLAGVLAGRSFESVITGDESLRTRPMGRIIEPLRRMGAEITGSEDGTKPPLRIKGGPLHGIEHLMEVDSAQVKSALMLAGLQADSETTIIGGRSSRDHTERMLLLMGAELSFGDDAITIKKSSLESREIAIPGDMSSASFLIAASVVIPGSRLLLKNVGLNPTRAGFLSVLNSMGALIIEANYQEMDNEPRGDLKVSGTQLSGIELEGWRVPAMIDEVPLLAVIGCMARGTTTVRGAGELRVKESDRIAAICTELRKMGARIDELPDGFSIQGPNKLRGTQVDSHGDHRIAMALAVAALCAEAETAISGWECVDISFPGFDQVLMSLQGM</sequence>
<feature type="binding site" evidence="8">
    <location>
        <position position="313"/>
    </location>
    <ligand>
        <name>3-phosphoshikimate</name>
        <dbReference type="ChEBI" id="CHEBI:145989"/>
    </ligand>
</feature>
<dbReference type="InterPro" id="IPR036968">
    <property type="entry name" value="Enolpyruvate_Tfrase_sf"/>
</dbReference>
<proteinExistence type="inferred from homology"/>
<evidence type="ECO:0000259" key="9">
    <source>
        <dbReference type="Pfam" id="PF00275"/>
    </source>
</evidence>
<reference evidence="10 11" key="1">
    <citation type="journal article" date="2016" name="Nat. Commun.">
        <title>Thousands of microbial genomes shed light on interconnected biogeochemical processes in an aquifer system.</title>
        <authorList>
            <person name="Anantharaman K."/>
            <person name="Brown C.T."/>
            <person name="Hug L.A."/>
            <person name="Sharon I."/>
            <person name="Castelle C.J."/>
            <person name="Probst A.J."/>
            <person name="Thomas B.C."/>
            <person name="Singh A."/>
            <person name="Wilkins M.J."/>
            <person name="Karaoz U."/>
            <person name="Brodie E.L."/>
            <person name="Williams K.H."/>
            <person name="Hubbard S.S."/>
            <person name="Banfield J.F."/>
        </authorList>
    </citation>
    <scope>NUCLEOTIDE SEQUENCE [LARGE SCALE GENOMIC DNA]</scope>
</reference>
<dbReference type="FunFam" id="3.65.10.10:FF:000005">
    <property type="entry name" value="3-phosphoshikimate 1-carboxyvinyltransferase"/>
    <property type="match status" value="1"/>
</dbReference>
<feature type="binding site" evidence="8">
    <location>
        <position position="121"/>
    </location>
    <ligand>
        <name>phosphoenolpyruvate</name>
        <dbReference type="ChEBI" id="CHEBI:58702"/>
    </ligand>
</feature>
<feature type="binding site" evidence="8">
    <location>
        <position position="168"/>
    </location>
    <ligand>
        <name>phosphoenolpyruvate</name>
        <dbReference type="ChEBI" id="CHEBI:58702"/>
    </ligand>
</feature>